<organism evidence="1">
    <name type="scientific">uncultured Caudovirales phage</name>
    <dbReference type="NCBI Taxonomy" id="2100421"/>
    <lineage>
        <taxon>Viruses</taxon>
        <taxon>Duplodnaviria</taxon>
        <taxon>Heunggongvirae</taxon>
        <taxon>Uroviricota</taxon>
        <taxon>Caudoviricetes</taxon>
        <taxon>Peduoviridae</taxon>
        <taxon>Maltschvirus</taxon>
        <taxon>Maltschvirus maltsch</taxon>
    </lineage>
</organism>
<gene>
    <name evidence="1" type="ORF">UFOVP616_47</name>
</gene>
<sequence>MRRPIAMRVDAQGIARPAWMDAPPRVTASTIADRKKEKESVACLLKQKREWI</sequence>
<accession>A0A6J5N516</accession>
<reference evidence="1" key="1">
    <citation type="submission" date="2020-04" db="EMBL/GenBank/DDBJ databases">
        <authorList>
            <person name="Chiriac C."/>
            <person name="Salcher M."/>
            <person name="Ghai R."/>
            <person name="Kavagutti S V."/>
        </authorList>
    </citation>
    <scope>NUCLEOTIDE SEQUENCE</scope>
</reference>
<protein>
    <submittedName>
        <fullName evidence="1">Uncharacterized protein</fullName>
    </submittedName>
</protein>
<proteinExistence type="predicted"/>
<dbReference type="EMBL" id="LR796590">
    <property type="protein sequence ID" value="CAB4153131.1"/>
    <property type="molecule type" value="Genomic_DNA"/>
</dbReference>
<evidence type="ECO:0000313" key="1">
    <source>
        <dbReference type="EMBL" id="CAB4153131.1"/>
    </source>
</evidence>
<name>A0A6J5N516_9CAUD</name>